<feature type="compositionally biased region" description="Basic and acidic residues" evidence="6">
    <location>
        <begin position="641"/>
        <end position="650"/>
    </location>
</feature>
<name>A0AAF0J6E5_9BASI</name>
<keyword evidence="5" id="KW-0788">Thiol protease</keyword>
<evidence type="ECO:0000313" key="8">
    <source>
        <dbReference type="EMBL" id="WFD34454.1"/>
    </source>
</evidence>
<evidence type="ECO:0000256" key="4">
    <source>
        <dbReference type="ARBA" id="ARBA00022801"/>
    </source>
</evidence>
<evidence type="ECO:0000313" key="9">
    <source>
        <dbReference type="Proteomes" id="UP001219933"/>
    </source>
</evidence>
<dbReference type="Pfam" id="PF00443">
    <property type="entry name" value="UCH"/>
    <property type="match status" value="1"/>
</dbReference>
<gene>
    <name evidence="8" type="ORF">MCUN1_001295</name>
</gene>
<evidence type="ECO:0000256" key="2">
    <source>
        <dbReference type="ARBA" id="ARBA00009085"/>
    </source>
</evidence>
<protein>
    <recommendedName>
        <fullName evidence="5">Ubiquitin carboxyl-terminal hydrolase</fullName>
        <ecNumber evidence="5">3.4.19.12</ecNumber>
    </recommendedName>
</protein>
<dbReference type="GO" id="GO:0005829">
    <property type="term" value="C:cytosol"/>
    <property type="evidence" value="ECO:0007669"/>
    <property type="project" value="TreeGrafter"/>
</dbReference>
<keyword evidence="3 5" id="KW-0645">Protease</keyword>
<organism evidence="8 9">
    <name type="scientific">Malassezia cuniculi</name>
    <dbReference type="NCBI Taxonomy" id="948313"/>
    <lineage>
        <taxon>Eukaryota</taxon>
        <taxon>Fungi</taxon>
        <taxon>Dikarya</taxon>
        <taxon>Basidiomycota</taxon>
        <taxon>Ustilaginomycotina</taxon>
        <taxon>Malasseziomycetes</taxon>
        <taxon>Malasseziales</taxon>
        <taxon>Malasseziaceae</taxon>
        <taxon>Malassezia</taxon>
    </lineage>
</organism>
<dbReference type="GO" id="GO:0016579">
    <property type="term" value="P:protein deubiquitination"/>
    <property type="evidence" value="ECO:0007669"/>
    <property type="project" value="InterPro"/>
</dbReference>
<dbReference type="EC" id="3.4.19.12" evidence="5"/>
<evidence type="ECO:0000256" key="3">
    <source>
        <dbReference type="ARBA" id="ARBA00022670"/>
    </source>
</evidence>
<dbReference type="SUPFAM" id="SSF54001">
    <property type="entry name" value="Cysteine proteinases"/>
    <property type="match status" value="1"/>
</dbReference>
<comment type="catalytic activity">
    <reaction evidence="1 5">
        <text>Thiol-dependent hydrolysis of ester, thioester, amide, peptide and isopeptide bonds formed by the C-terminal Gly of ubiquitin (a 76-residue protein attached to proteins as an intracellular targeting signal).</text>
        <dbReference type="EC" id="3.4.19.12"/>
    </reaction>
</comment>
<dbReference type="InterPro" id="IPR038765">
    <property type="entry name" value="Papain-like_cys_pep_sf"/>
</dbReference>
<feature type="compositionally biased region" description="Polar residues" evidence="6">
    <location>
        <begin position="599"/>
        <end position="612"/>
    </location>
</feature>
<evidence type="ECO:0000256" key="5">
    <source>
        <dbReference type="RuleBase" id="RU366025"/>
    </source>
</evidence>
<dbReference type="CDD" id="cd02663">
    <property type="entry name" value="Peptidase_C19G"/>
    <property type="match status" value="1"/>
</dbReference>
<evidence type="ECO:0000256" key="6">
    <source>
        <dbReference type="SAM" id="MobiDB-lite"/>
    </source>
</evidence>
<dbReference type="PROSITE" id="PS00972">
    <property type="entry name" value="USP_1"/>
    <property type="match status" value="1"/>
</dbReference>
<evidence type="ECO:0000256" key="1">
    <source>
        <dbReference type="ARBA" id="ARBA00000707"/>
    </source>
</evidence>
<evidence type="ECO:0000259" key="7">
    <source>
        <dbReference type="Pfam" id="PF00443"/>
    </source>
</evidence>
<dbReference type="GO" id="GO:0004843">
    <property type="term" value="F:cysteine-type deubiquitinase activity"/>
    <property type="evidence" value="ECO:0007669"/>
    <property type="project" value="UniProtKB-UniRule"/>
</dbReference>
<sequence>MAWKDSLRVALPDSPPSRSLPGPVAANIDAALKAGPTLASSPPPPGWSQTEWAIWSVDNGRSIHEDPVRPILPGIDNFGNTCYVNSVLQALYYCKPFRDTIMWNIDPSTTRGMISPATPRSFASSSTSNDDARHDSLFLALSRIFHQIARSSIATAIEQRTVRATSPASADSRKSSSNSIVESNVIRQFLRVLWRSNDMFDTTSHQDAHELLNFLLNKACEELEEPQHDNSQKNTTIRSLFEGVLTNETRCLTCETITSRDEAFLDLSVNITPNTSISSCLRHFSDSEMLCGRNKYFCDRCSSLQEAEKRMKILRPPNVLALHLKRFKWDEQVQAYVKLSSRVVFPLELRLFNTSEHADDPDRLYELCAIIVHSGEGSSQGHYVSIVRVGQRWALFDDEVVDFIPESDLCKYYEDSGDSGSAYVLLYQAKNLDSNEAQRPKTQAPHAQNSVPGGAHALAVAPAPSAVPTHLTPAPDPALPLVPVSAPIPTTTQTPASSQFEHGARAVPIHIAPRTATRPLSMPPEALSALMDFRGPSQPSHLGGSPPNGVGATATASASPRKMEWLPRRRSITPAVPLTAPTTGSRVASPPTLFVAPSDSASGSEPVRQQETARLPTKDEGNANSRKFTRGRSALSRTLRLGREKEKHKE</sequence>
<dbReference type="AlphaFoldDB" id="A0AAF0J6E5"/>
<dbReference type="InterPro" id="IPR018200">
    <property type="entry name" value="USP_CS"/>
</dbReference>
<dbReference type="InterPro" id="IPR050164">
    <property type="entry name" value="Peptidase_C19"/>
</dbReference>
<dbReference type="InterPro" id="IPR001394">
    <property type="entry name" value="Peptidase_C19_UCH"/>
</dbReference>
<dbReference type="PROSITE" id="PS00973">
    <property type="entry name" value="USP_2"/>
    <property type="match status" value="1"/>
</dbReference>
<reference evidence="8" key="1">
    <citation type="submission" date="2023-03" db="EMBL/GenBank/DDBJ databases">
        <title>Mating type loci evolution in Malassezia.</title>
        <authorList>
            <person name="Coelho M.A."/>
        </authorList>
    </citation>
    <scope>NUCLEOTIDE SEQUENCE</scope>
    <source>
        <strain evidence="8">CBS 11721</strain>
    </source>
</reference>
<accession>A0AAF0J6E5</accession>
<dbReference type="PANTHER" id="PTHR24006:SF733">
    <property type="entry name" value="RE52890P"/>
    <property type="match status" value="1"/>
</dbReference>
<feature type="region of interest" description="Disordered" evidence="6">
    <location>
        <begin position="530"/>
        <end position="650"/>
    </location>
</feature>
<dbReference type="GO" id="GO:0005634">
    <property type="term" value="C:nucleus"/>
    <property type="evidence" value="ECO:0007669"/>
    <property type="project" value="TreeGrafter"/>
</dbReference>
<dbReference type="Gene3D" id="3.90.70.10">
    <property type="entry name" value="Cysteine proteinases"/>
    <property type="match status" value="1"/>
</dbReference>
<keyword evidence="9" id="KW-1185">Reference proteome</keyword>
<proteinExistence type="inferred from homology"/>
<comment type="similarity">
    <text evidence="2 5">Belongs to the peptidase C19 family.</text>
</comment>
<keyword evidence="5" id="KW-0833">Ubl conjugation pathway</keyword>
<feature type="domain" description="Peptidase C19 ubiquitin carboxyl-terminal hydrolase" evidence="7">
    <location>
        <begin position="74"/>
        <end position="427"/>
    </location>
</feature>
<dbReference type="GO" id="GO:0006508">
    <property type="term" value="P:proteolysis"/>
    <property type="evidence" value="ECO:0007669"/>
    <property type="project" value="UniProtKB-KW"/>
</dbReference>
<keyword evidence="4 5" id="KW-0378">Hydrolase</keyword>
<dbReference type="PANTHER" id="PTHR24006">
    <property type="entry name" value="UBIQUITIN CARBOXYL-TERMINAL HYDROLASE"/>
    <property type="match status" value="1"/>
</dbReference>
<dbReference type="EMBL" id="CP119878">
    <property type="protein sequence ID" value="WFD34454.1"/>
    <property type="molecule type" value="Genomic_DNA"/>
</dbReference>
<dbReference type="Proteomes" id="UP001219933">
    <property type="component" value="Chromosome 2"/>
</dbReference>